<feature type="region of interest" description="Disordered" evidence="1">
    <location>
        <begin position="1"/>
        <end position="25"/>
    </location>
</feature>
<proteinExistence type="predicted"/>
<feature type="compositionally biased region" description="Polar residues" evidence="1">
    <location>
        <begin position="8"/>
        <end position="25"/>
    </location>
</feature>
<evidence type="ECO:0000313" key="3">
    <source>
        <dbReference type="Proteomes" id="UP000663879"/>
    </source>
</evidence>
<dbReference type="Proteomes" id="UP000663879">
    <property type="component" value="Unassembled WGS sequence"/>
</dbReference>
<protein>
    <submittedName>
        <fullName evidence="2">Uncharacterized protein</fullName>
    </submittedName>
</protein>
<sequence length="47" mass="5310">MGSADTEVMTNQTAPVASNVKWTQETTERVRREHLESFTVKSDLTRA</sequence>
<feature type="non-terminal residue" evidence="2">
    <location>
        <position position="47"/>
    </location>
</feature>
<accession>A0A813VHE4</accession>
<gene>
    <name evidence="2" type="ORF">OXX778_LOCUS8234</name>
</gene>
<name>A0A813VHE4_9BILA</name>
<reference evidence="2" key="1">
    <citation type="submission" date="2021-02" db="EMBL/GenBank/DDBJ databases">
        <authorList>
            <person name="Nowell W R."/>
        </authorList>
    </citation>
    <scope>NUCLEOTIDE SEQUENCE</scope>
    <source>
        <strain evidence="2">Ploen Becks lab</strain>
    </source>
</reference>
<evidence type="ECO:0000256" key="1">
    <source>
        <dbReference type="SAM" id="MobiDB-lite"/>
    </source>
</evidence>
<dbReference type="AlphaFoldDB" id="A0A813VHE4"/>
<keyword evidence="3" id="KW-1185">Reference proteome</keyword>
<organism evidence="2 3">
    <name type="scientific">Brachionus calyciflorus</name>
    <dbReference type="NCBI Taxonomy" id="104777"/>
    <lineage>
        <taxon>Eukaryota</taxon>
        <taxon>Metazoa</taxon>
        <taxon>Spiralia</taxon>
        <taxon>Gnathifera</taxon>
        <taxon>Rotifera</taxon>
        <taxon>Eurotatoria</taxon>
        <taxon>Monogononta</taxon>
        <taxon>Pseudotrocha</taxon>
        <taxon>Ploima</taxon>
        <taxon>Brachionidae</taxon>
        <taxon>Brachionus</taxon>
    </lineage>
</organism>
<evidence type="ECO:0000313" key="2">
    <source>
        <dbReference type="EMBL" id="CAF0836689.1"/>
    </source>
</evidence>
<dbReference type="EMBL" id="CAJNOC010001118">
    <property type="protein sequence ID" value="CAF0836689.1"/>
    <property type="molecule type" value="Genomic_DNA"/>
</dbReference>
<comment type="caution">
    <text evidence="2">The sequence shown here is derived from an EMBL/GenBank/DDBJ whole genome shotgun (WGS) entry which is preliminary data.</text>
</comment>